<feature type="transmembrane region" description="Helical" evidence="19">
    <location>
        <begin position="115"/>
        <end position="134"/>
    </location>
</feature>
<sequence>MLWHTSEDKVIKGLILAIQFLSRIPINIAVDFNEENLRKSTFFYPFTGMIIGGIAGLFYYIFSYINKDIASFIAVLSIIITTGGLHLDGIGDTFDGFYSARDRERILEIMKDSRAGTYGVVAIILDILFKYILISNIEGNIPLYLAFSCANARFMSVLLMSFAKIARPGGLGDMLASSNPRSYAIAGGILYSIIVFLVNPLFLIPLVASILWALLVTLKTYKTIGGFTGDVYGATIETTEIISLITFAGVLKWI</sequence>
<keyword evidence="8 19" id="KW-0169">Cobalamin biosynthesis</keyword>
<keyword evidence="7 19" id="KW-1003">Cell membrane</keyword>
<dbReference type="GO" id="GO:0005886">
    <property type="term" value="C:plasma membrane"/>
    <property type="evidence" value="ECO:0007669"/>
    <property type="project" value="UniProtKB-SubCell"/>
</dbReference>
<evidence type="ECO:0000256" key="7">
    <source>
        <dbReference type="ARBA" id="ARBA00022475"/>
    </source>
</evidence>
<feature type="transmembrane region" description="Helical" evidence="19">
    <location>
        <begin position="183"/>
        <end position="216"/>
    </location>
</feature>
<dbReference type="NCBIfam" id="TIGR00317">
    <property type="entry name" value="cobS"/>
    <property type="match status" value="1"/>
</dbReference>
<comment type="similarity">
    <text evidence="4 19">Belongs to the CobS family.</text>
</comment>
<feature type="transmembrane region" description="Helical" evidence="19">
    <location>
        <begin position="42"/>
        <end position="62"/>
    </location>
</feature>
<dbReference type="PANTHER" id="PTHR34148:SF1">
    <property type="entry name" value="ADENOSYLCOBINAMIDE-GDP RIBAZOLETRANSFERASE"/>
    <property type="match status" value="1"/>
</dbReference>
<keyword evidence="9 19" id="KW-0808">Transferase</keyword>
<evidence type="ECO:0000256" key="12">
    <source>
        <dbReference type="ARBA" id="ARBA00022989"/>
    </source>
</evidence>
<feature type="transmembrane region" description="Helical" evidence="19">
    <location>
        <begin position="12"/>
        <end position="30"/>
    </location>
</feature>
<reference evidence="20" key="1">
    <citation type="submission" date="2022-07" db="EMBL/GenBank/DDBJ databases">
        <title>Enhanced cultured diversity of the mouse gut microbiota enables custom-made synthetic communities.</title>
        <authorList>
            <person name="Afrizal A."/>
        </authorList>
    </citation>
    <scope>NUCLEOTIDE SEQUENCE</scope>
    <source>
        <strain evidence="20">DSM 29482</strain>
    </source>
</reference>
<evidence type="ECO:0000256" key="15">
    <source>
        <dbReference type="ARBA" id="ARBA00032605"/>
    </source>
</evidence>
<evidence type="ECO:0000256" key="18">
    <source>
        <dbReference type="ARBA" id="ARBA00049504"/>
    </source>
</evidence>
<accession>A0A9X2MHW9</accession>
<comment type="catalytic activity">
    <reaction evidence="17 19">
        <text>alpha-ribazole + adenosylcob(III)inamide-GDP = adenosylcob(III)alamin + GMP + H(+)</text>
        <dbReference type="Rhea" id="RHEA:16049"/>
        <dbReference type="ChEBI" id="CHEBI:10329"/>
        <dbReference type="ChEBI" id="CHEBI:15378"/>
        <dbReference type="ChEBI" id="CHEBI:18408"/>
        <dbReference type="ChEBI" id="CHEBI:58115"/>
        <dbReference type="ChEBI" id="CHEBI:60487"/>
        <dbReference type="EC" id="2.7.8.26"/>
    </reaction>
</comment>
<keyword evidence="10 19" id="KW-0812">Transmembrane</keyword>
<evidence type="ECO:0000256" key="19">
    <source>
        <dbReference type="HAMAP-Rule" id="MF_00719"/>
    </source>
</evidence>
<organism evidence="20 21">
    <name type="scientific">Anaerosalibacter massiliensis</name>
    <dbReference type="NCBI Taxonomy" id="1347392"/>
    <lineage>
        <taxon>Bacteria</taxon>
        <taxon>Bacillati</taxon>
        <taxon>Bacillota</taxon>
        <taxon>Tissierellia</taxon>
        <taxon>Tissierellales</taxon>
        <taxon>Sporanaerobacteraceae</taxon>
        <taxon>Anaerosalibacter</taxon>
    </lineage>
</organism>
<dbReference type="GO" id="GO:0051073">
    <property type="term" value="F:adenosylcobinamide-GDP ribazoletransferase activity"/>
    <property type="evidence" value="ECO:0007669"/>
    <property type="project" value="UniProtKB-UniRule"/>
</dbReference>
<dbReference type="AlphaFoldDB" id="A0A9X2MHW9"/>
<dbReference type="Proteomes" id="UP001142078">
    <property type="component" value="Unassembled WGS sequence"/>
</dbReference>
<keyword evidence="21" id="KW-1185">Reference proteome</keyword>
<evidence type="ECO:0000256" key="2">
    <source>
        <dbReference type="ARBA" id="ARBA00004651"/>
    </source>
</evidence>
<name>A0A9X2MHW9_9FIRM</name>
<evidence type="ECO:0000256" key="10">
    <source>
        <dbReference type="ARBA" id="ARBA00022692"/>
    </source>
</evidence>
<keyword evidence="12 19" id="KW-1133">Transmembrane helix</keyword>
<comment type="subcellular location">
    <subcellularLocation>
        <location evidence="2 19">Cell membrane</location>
        <topology evidence="2 19">Multi-pass membrane protein</topology>
    </subcellularLocation>
</comment>
<dbReference type="GO" id="GO:0009236">
    <property type="term" value="P:cobalamin biosynthetic process"/>
    <property type="evidence" value="ECO:0007669"/>
    <property type="project" value="UniProtKB-UniRule"/>
</dbReference>
<keyword evidence="11 19" id="KW-0460">Magnesium</keyword>
<evidence type="ECO:0000256" key="16">
    <source>
        <dbReference type="ARBA" id="ARBA00032853"/>
    </source>
</evidence>
<evidence type="ECO:0000256" key="3">
    <source>
        <dbReference type="ARBA" id="ARBA00004663"/>
    </source>
</evidence>
<evidence type="ECO:0000256" key="9">
    <source>
        <dbReference type="ARBA" id="ARBA00022679"/>
    </source>
</evidence>
<evidence type="ECO:0000256" key="8">
    <source>
        <dbReference type="ARBA" id="ARBA00022573"/>
    </source>
</evidence>
<dbReference type="HAMAP" id="MF_00719">
    <property type="entry name" value="CobS"/>
    <property type="match status" value="1"/>
</dbReference>
<comment type="cofactor">
    <cofactor evidence="1 19">
        <name>Mg(2+)</name>
        <dbReference type="ChEBI" id="CHEBI:18420"/>
    </cofactor>
</comment>
<evidence type="ECO:0000313" key="21">
    <source>
        <dbReference type="Proteomes" id="UP001142078"/>
    </source>
</evidence>
<keyword evidence="13 19" id="KW-0472">Membrane</keyword>
<proteinExistence type="inferred from homology"/>
<protein>
    <recommendedName>
        <fullName evidence="6 19">Adenosylcobinamide-GDP ribazoletransferase</fullName>
        <ecNumber evidence="5 19">2.7.8.26</ecNumber>
    </recommendedName>
    <alternativeName>
        <fullName evidence="16 19">Cobalamin synthase</fullName>
    </alternativeName>
    <alternativeName>
        <fullName evidence="15 19">Cobalamin-5'-phosphate synthase</fullName>
    </alternativeName>
</protein>
<dbReference type="Pfam" id="PF02654">
    <property type="entry name" value="CobS"/>
    <property type="match status" value="1"/>
</dbReference>
<evidence type="ECO:0000256" key="5">
    <source>
        <dbReference type="ARBA" id="ARBA00013200"/>
    </source>
</evidence>
<gene>
    <name evidence="19 20" type="primary">cobS</name>
    <name evidence="20" type="ORF">NSA23_09455</name>
</gene>
<evidence type="ECO:0000256" key="4">
    <source>
        <dbReference type="ARBA" id="ARBA00010561"/>
    </source>
</evidence>
<dbReference type="EMBL" id="JANJZL010000005">
    <property type="protein sequence ID" value="MCR2044343.1"/>
    <property type="molecule type" value="Genomic_DNA"/>
</dbReference>
<evidence type="ECO:0000256" key="14">
    <source>
        <dbReference type="ARBA" id="ARBA00025228"/>
    </source>
</evidence>
<feature type="transmembrane region" description="Helical" evidence="19">
    <location>
        <begin position="69"/>
        <end position="87"/>
    </location>
</feature>
<dbReference type="RefSeq" id="WP_222704709.1">
    <property type="nucleotide sequence ID" value="NZ_CABKTM010000011.1"/>
</dbReference>
<comment type="catalytic activity">
    <reaction evidence="18 19">
        <text>alpha-ribazole 5'-phosphate + adenosylcob(III)inamide-GDP = adenosylcob(III)alamin 5'-phosphate + GMP + H(+)</text>
        <dbReference type="Rhea" id="RHEA:23560"/>
        <dbReference type="ChEBI" id="CHEBI:15378"/>
        <dbReference type="ChEBI" id="CHEBI:57918"/>
        <dbReference type="ChEBI" id="CHEBI:58115"/>
        <dbReference type="ChEBI" id="CHEBI:60487"/>
        <dbReference type="ChEBI" id="CHEBI:60493"/>
        <dbReference type="EC" id="2.7.8.26"/>
    </reaction>
</comment>
<evidence type="ECO:0000256" key="6">
    <source>
        <dbReference type="ARBA" id="ARBA00015850"/>
    </source>
</evidence>
<feature type="transmembrane region" description="Helical" evidence="19">
    <location>
        <begin position="141"/>
        <end position="163"/>
    </location>
</feature>
<dbReference type="GO" id="GO:0008818">
    <property type="term" value="F:cobalamin 5'-phosphate synthase activity"/>
    <property type="evidence" value="ECO:0007669"/>
    <property type="project" value="UniProtKB-UniRule"/>
</dbReference>
<comment type="pathway">
    <text evidence="3 19">Cofactor biosynthesis; adenosylcobalamin biosynthesis; adenosylcobalamin from cob(II)yrinate a,c-diamide: step 7/7.</text>
</comment>
<comment type="function">
    <text evidence="14 19">Joins adenosylcobinamide-GDP and alpha-ribazole to generate adenosylcobalamin (Ado-cobalamin). Also synthesizes adenosylcobalamin 5'-phosphate from adenosylcobinamide-GDP and alpha-ribazole 5'-phosphate.</text>
</comment>
<comment type="caution">
    <text evidence="20">The sequence shown here is derived from an EMBL/GenBank/DDBJ whole genome shotgun (WGS) entry which is preliminary data.</text>
</comment>
<evidence type="ECO:0000256" key="17">
    <source>
        <dbReference type="ARBA" id="ARBA00048623"/>
    </source>
</evidence>
<dbReference type="PANTHER" id="PTHR34148">
    <property type="entry name" value="ADENOSYLCOBINAMIDE-GDP RIBAZOLETRANSFERASE"/>
    <property type="match status" value="1"/>
</dbReference>
<evidence type="ECO:0000256" key="13">
    <source>
        <dbReference type="ARBA" id="ARBA00023136"/>
    </source>
</evidence>
<evidence type="ECO:0000313" key="20">
    <source>
        <dbReference type="EMBL" id="MCR2044343.1"/>
    </source>
</evidence>
<evidence type="ECO:0000256" key="11">
    <source>
        <dbReference type="ARBA" id="ARBA00022842"/>
    </source>
</evidence>
<evidence type="ECO:0000256" key="1">
    <source>
        <dbReference type="ARBA" id="ARBA00001946"/>
    </source>
</evidence>
<dbReference type="EC" id="2.7.8.26" evidence="5 19"/>
<dbReference type="InterPro" id="IPR003805">
    <property type="entry name" value="CobS"/>
</dbReference>